<evidence type="ECO:0000256" key="8">
    <source>
        <dbReference type="ARBA" id="ARBA00022764"/>
    </source>
</evidence>
<dbReference type="Proteomes" id="UP001267878">
    <property type="component" value="Unassembled WGS sequence"/>
</dbReference>
<evidence type="ECO:0000256" key="10">
    <source>
        <dbReference type="ARBA" id="ARBA00022833"/>
    </source>
</evidence>
<dbReference type="InterPro" id="IPR001279">
    <property type="entry name" value="Metallo-B-lactamas"/>
</dbReference>
<dbReference type="GO" id="GO:0008800">
    <property type="term" value="F:beta-lactamase activity"/>
    <property type="evidence" value="ECO:0007669"/>
    <property type="project" value="UniProtKB-EC"/>
</dbReference>
<keyword evidence="7 12" id="KW-0732">Signal</keyword>
<evidence type="ECO:0000256" key="7">
    <source>
        <dbReference type="ARBA" id="ARBA00022729"/>
    </source>
</evidence>
<comment type="caution">
    <text evidence="14">The sequence shown here is derived from an EMBL/GenBank/DDBJ whole genome shotgun (WGS) entry which is preliminary data.</text>
</comment>
<evidence type="ECO:0000256" key="4">
    <source>
        <dbReference type="ARBA" id="ARBA00005250"/>
    </source>
</evidence>
<feature type="chain" id="PRO_5046943511" description="beta-lactamase" evidence="12">
    <location>
        <begin position="20"/>
        <end position="288"/>
    </location>
</feature>
<evidence type="ECO:0000256" key="1">
    <source>
        <dbReference type="ARBA" id="ARBA00001526"/>
    </source>
</evidence>
<keyword evidence="6" id="KW-0479">Metal-binding</keyword>
<dbReference type="InterPro" id="IPR050855">
    <property type="entry name" value="NDM-1-like"/>
</dbReference>
<dbReference type="NCBIfam" id="NF012229">
    <property type="entry name" value="bla_class_B_core"/>
    <property type="match status" value="1"/>
</dbReference>
<evidence type="ECO:0000256" key="5">
    <source>
        <dbReference type="ARBA" id="ARBA00012865"/>
    </source>
</evidence>
<evidence type="ECO:0000256" key="9">
    <source>
        <dbReference type="ARBA" id="ARBA00022801"/>
    </source>
</evidence>
<comment type="cofactor">
    <cofactor evidence="2">
        <name>Zn(2+)</name>
        <dbReference type="ChEBI" id="CHEBI:29105"/>
    </cofactor>
</comment>
<proteinExistence type="inferred from homology"/>
<name>A0ABU1VPS4_9GAMM</name>
<organism evidence="14 15">
    <name type="scientific">Agrilutibacter niabensis</name>
    <dbReference type="NCBI Taxonomy" id="380628"/>
    <lineage>
        <taxon>Bacteria</taxon>
        <taxon>Pseudomonadati</taxon>
        <taxon>Pseudomonadota</taxon>
        <taxon>Gammaproteobacteria</taxon>
        <taxon>Lysobacterales</taxon>
        <taxon>Lysobacteraceae</taxon>
        <taxon>Agrilutibacter</taxon>
    </lineage>
</organism>
<comment type="subcellular location">
    <subcellularLocation>
        <location evidence="3">Periplasm</location>
    </subcellularLocation>
</comment>
<keyword evidence="9 14" id="KW-0378">Hydrolase</keyword>
<feature type="signal peptide" evidence="12">
    <location>
        <begin position="1"/>
        <end position="19"/>
    </location>
</feature>
<dbReference type="EMBL" id="JAVDVW010000001">
    <property type="protein sequence ID" value="MDR7099477.1"/>
    <property type="molecule type" value="Genomic_DNA"/>
</dbReference>
<evidence type="ECO:0000313" key="15">
    <source>
        <dbReference type="Proteomes" id="UP001267878"/>
    </source>
</evidence>
<dbReference type="InterPro" id="IPR001018">
    <property type="entry name" value="Beta-lactamase_class-B_CS"/>
</dbReference>
<dbReference type="RefSeq" id="WP_310053674.1">
    <property type="nucleotide sequence ID" value="NZ_JAVDVW010000001.1"/>
</dbReference>
<keyword evidence="8" id="KW-0574">Periplasm</keyword>
<dbReference type="PROSITE" id="PS00743">
    <property type="entry name" value="BETA_LACTAMASE_B_1"/>
    <property type="match status" value="1"/>
</dbReference>
<evidence type="ECO:0000259" key="13">
    <source>
        <dbReference type="SMART" id="SM00849"/>
    </source>
</evidence>
<comment type="similarity">
    <text evidence="4">Belongs to the metallo-beta-lactamase superfamily. Class-B beta-lactamase family.</text>
</comment>
<dbReference type="SUPFAM" id="SSF56281">
    <property type="entry name" value="Metallo-hydrolase/oxidoreductase"/>
    <property type="match status" value="1"/>
</dbReference>
<evidence type="ECO:0000256" key="12">
    <source>
        <dbReference type="SAM" id="SignalP"/>
    </source>
</evidence>
<evidence type="ECO:0000256" key="2">
    <source>
        <dbReference type="ARBA" id="ARBA00001947"/>
    </source>
</evidence>
<dbReference type="Gene3D" id="3.60.15.10">
    <property type="entry name" value="Ribonuclease Z/Hydroxyacylglutathione hydrolase-like"/>
    <property type="match status" value="1"/>
</dbReference>
<keyword evidence="11" id="KW-0046">Antibiotic resistance</keyword>
<dbReference type="PANTHER" id="PTHR42951:SF17">
    <property type="entry name" value="METALLO-BETA-LACTAMASE DOMAIN-CONTAINING PROTEIN"/>
    <property type="match status" value="1"/>
</dbReference>
<feature type="domain" description="Metallo-beta-lactamase" evidence="13">
    <location>
        <begin position="56"/>
        <end position="244"/>
    </location>
</feature>
<reference evidence="14 15" key="1">
    <citation type="submission" date="2023-07" db="EMBL/GenBank/DDBJ databases">
        <title>Sorghum-associated microbial communities from plants grown in Nebraska, USA.</title>
        <authorList>
            <person name="Schachtman D."/>
        </authorList>
    </citation>
    <scope>NUCLEOTIDE SEQUENCE [LARGE SCALE GENOMIC DNA]</scope>
    <source>
        <strain evidence="14 15">BE187</strain>
    </source>
</reference>
<keyword evidence="10" id="KW-0862">Zinc</keyword>
<comment type="catalytic activity">
    <reaction evidence="1">
        <text>a beta-lactam + H2O = a substituted beta-amino acid</text>
        <dbReference type="Rhea" id="RHEA:20401"/>
        <dbReference type="ChEBI" id="CHEBI:15377"/>
        <dbReference type="ChEBI" id="CHEBI:35627"/>
        <dbReference type="ChEBI" id="CHEBI:140347"/>
        <dbReference type="EC" id="3.5.2.6"/>
    </reaction>
</comment>
<protein>
    <recommendedName>
        <fullName evidence="5">beta-lactamase</fullName>
        <ecNumber evidence="5">3.5.2.6</ecNumber>
    </recommendedName>
</protein>
<accession>A0ABU1VPS4</accession>
<dbReference type="InterPro" id="IPR036866">
    <property type="entry name" value="RibonucZ/Hydroxyglut_hydro"/>
</dbReference>
<dbReference type="NCBIfam" id="NF033105">
    <property type="entry name" value="bla_subclass_B3"/>
    <property type="match status" value="1"/>
</dbReference>
<gene>
    <name evidence="14" type="ORF">J2X04_001824</name>
</gene>
<dbReference type="PANTHER" id="PTHR42951">
    <property type="entry name" value="METALLO-BETA-LACTAMASE DOMAIN-CONTAINING"/>
    <property type="match status" value="1"/>
</dbReference>
<sequence length="288" mass="31338">MHRFALVASLLAITSIAHAADPVLPQSSRYETDDAWRQPIAPFQLADHTWYIGTQGLSALLIGTPEGAVLIDGGLPQAADMLLQRMRDLRVQPQELKLILHSHAHGDHAGPIAAIKRATGARVVSNAESAVLLARGGSNDLHFGDGILYPPVQADRLVMDGEAVELGGLRFVAHYTPGHTPGSLSWTWRDTRNGKPMDIAYADSLSAPGYQLVDNPRYPRIVDDYRRGFATVRALPCDVLITPHPDASGWTPANTTTPHPAPVTCRDYADKAEARFDAQLATQRKERP</sequence>
<dbReference type="Pfam" id="PF00753">
    <property type="entry name" value="Lactamase_B"/>
    <property type="match status" value="1"/>
</dbReference>
<dbReference type="EC" id="3.5.2.6" evidence="5"/>
<dbReference type="SMART" id="SM00849">
    <property type="entry name" value="Lactamase_B"/>
    <property type="match status" value="1"/>
</dbReference>
<evidence type="ECO:0000256" key="11">
    <source>
        <dbReference type="ARBA" id="ARBA00023251"/>
    </source>
</evidence>
<evidence type="ECO:0000313" key="14">
    <source>
        <dbReference type="EMBL" id="MDR7099477.1"/>
    </source>
</evidence>
<evidence type="ECO:0000256" key="3">
    <source>
        <dbReference type="ARBA" id="ARBA00004418"/>
    </source>
</evidence>
<evidence type="ECO:0000256" key="6">
    <source>
        <dbReference type="ARBA" id="ARBA00022723"/>
    </source>
</evidence>
<keyword evidence="15" id="KW-1185">Reference proteome</keyword>